<dbReference type="InterPro" id="IPR004365">
    <property type="entry name" value="NA-bd_OB_tRNA"/>
</dbReference>
<dbReference type="InterPro" id="IPR002312">
    <property type="entry name" value="Asp/Asn-tRNA-synth_IIb"/>
</dbReference>
<dbReference type="Pfam" id="PF00152">
    <property type="entry name" value="tRNA-synt_2"/>
    <property type="match status" value="1"/>
</dbReference>
<dbReference type="AlphaFoldDB" id="A0A0M1N0G3"/>
<dbReference type="HAMAP" id="MF_00534">
    <property type="entry name" value="Asn_tRNA_synth"/>
    <property type="match status" value="1"/>
</dbReference>
<organism evidence="11 12">
    <name type="scientific">Candidatus Phytoplasma pruni</name>
    <dbReference type="NCBI Taxonomy" id="479893"/>
    <lineage>
        <taxon>Bacteria</taxon>
        <taxon>Bacillati</taxon>
        <taxon>Mycoplasmatota</taxon>
        <taxon>Mollicutes</taxon>
        <taxon>Acholeplasmatales</taxon>
        <taxon>Acholeplasmataceae</taxon>
        <taxon>Candidatus Phytoplasma</taxon>
        <taxon>16SrIII (X-disease group)</taxon>
    </lineage>
</organism>
<keyword evidence="6 9" id="KW-0067">ATP-binding</keyword>
<comment type="caution">
    <text evidence="11">The sequence shown here is derived from an EMBL/GenBank/DDBJ whole genome shotgun (WGS) entry which is preliminary data.</text>
</comment>
<dbReference type="RefSeq" id="WP_053521331.1">
    <property type="nucleotide sequence ID" value="NZ_LHCF01000002.1"/>
</dbReference>
<dbReference type="CDD" id="cd00776">
    <property type="entry name" value="AsxRS_core"/>
    <property type="match status" value="1"/>
</dbReference>
<dbReference type="InterPro" id="IPR004364">
    <property type="entry name" value="Aa-tRNA-synt_II"/>
</dbReference>
<dbReference type="GO" id="GO:0004816">
    <property type="term" value="F:asparagine-tRNA ligase activity"/>
    <property type="evidence" value="ECO:0007669"/>
    <property type="project" value="UniProtKB-UniRule"/>
</dbReference>
<dbReference type="InterPro" id="IPR004522">
    <property type="entry name" value="Asn-tRNA-ligase"/>
</dbReference>
<dbReference type="InterPro" id="IPR012340">
    <property type="entry name" value="NA-bd_OB-fold"/>
</dbReference>
<comment type="catalytic activity">
    <reaction evidence="9">
        <text>tRNA(Asn) + L-asparagine + ATP = L-asparaginyl-tRNA(Asn) + AMP + diphosphate + H(+)</text>
        <dbReference type="Rhea" id="RHEA:11180"/>
        <dbReference type="Rhea" id="RHEA-COMP:9659"/>
        <dbReference type="Rhea" id="RHEA-COMP:9674"/>
        <dbReference type="ChEBI" id="CHEBI:15378"/>
        <dbReference type="ChEBI" id="CHEBI:30616"/>
        <dbReference type="ChEBI" id="CHEBI:33019"/>
        <dbReference type="ChEBI" id="CHEBI:58048"/>
        <dbReference type="ChEBI" id="CHEBI:78442"/>
        <dbReference type="ChEBI" id="CHEBI:78515"/>
        <dbReference type="ChEBI" id="CHEBI:456215"/>
        <dbReference type="EC" id="6.1.1.22"/>
    </reaction>
</comment>
<evidence type="ECO:0000256" key="7">
    <source>
        <dbReference type="ARBA" id="ARBA00022917"/>
    </source>
</evidence>
<dbReference type="EC" id="6.1.1.22" evidence="9"/>
<keyword evidence="4 9" id="KW-0436">Ligase</keyword>
<keyword evidence="7 9" id="KW-0648">Protein biosynthesis</keyword>
<evidence type="ECO:0000256" key="4">
    <source>
        <dbReference type="ARBA" id="ARBA00022598"/>
    </source>
</evidence>
<gene>
    <name evidence="9 11" type="primary">asnS</name>
    <name evidence="11" type="ORF">CPX_001355</name>
</gene>
<dbReference type="OrthoDB" id="9801152at2"/>
<comment type="subcellular location">
    <subcellularLocation>
        <location evidence="9">Cytoplasm</location>
    </subcellularLocation>
</comment>
<dbReference type="GO" id="GO:0005524">
    <property type="term" value="F:ATP binding"/>
    <property type="evidence" value="ECO:0007669"/>
    <property type="project" value="UniProtKB-UniRule"/>
</dbReference>
<dbReference type="PANTHER" id="PTHR22594:SF34">
    <property type="entry name" value="ASPARAGINE--TRNA LIGASE, MITOCHONDRIAL-RELATED"/>
    <property type="match status" value="1"/>
</dbReference>
<dbReference type="GO" id="GO:0006421">
    <property type="term" value="P:asparaginyl-tRNA aminoacylation"/>
    <property type="evidence" value="ECO:0007669"/>
    <property type="project" value="UniProtKB-UniRule"/>
</dbReference>
<dbReference type="CDD" id="cd04318">
    <property type="entry name" value="EcAsnRS_like_N"/>
    <property type="match status" value="1"/>
</dbReference>
<evidence type="ECO:0000256" key="1">
    <source>
        <dbReference type="ARBA" id="ARBA00008226"/>
    </source>
</evidence>
<dbReference type="SUPFAM" id="SSF55681">
    <property type="entry name" value="Class II aaRS and biotin synthetases"/>
    <property type="match status" value="1"/>
</dbReference>
<evidence type="ECO:0000256" key="2">
    <source>
        <dbReference type="ARBA" id="ARBA00011738"/>
    </source>
</evidence>
<dbReference type="Gene3D" id="3.30.930.10">
    <property type="entry name" value="Bira Bifunctional Protein, Domain 2"/>
    <property type="match status" value="1"/>
</dbReference>
<evidence type="ECO:0000256" key="6">
    <source>
        <dbReference type="ARBA" id="ARBA00022840"/>
    </source>
</evidence>
<dbReference type="Proteomes" id="UP000037386">
    <property type="component" value="Unassembled WGS sequence"/>
</dbReference>
<dbReference type="Pfam" id="PF01336">
    <property type="entry name" value="tRNA_anti-codon"/>
    <property type="match status" value="1"/>
</dbReference>
<dbReference type="NCBIfam" id="TIGR00457">
    <property type="entry name" value="asnS"/>
    <property type="match status" value="1"/>
</dbReference>
<feature type="domain" description="Aminoacyl-transfer RNA synthetases class-II family profile" evidence="10">
    <location>
        <begin position="135"/>
        <end position="456"/>
    </location>
</feature>
<dbReference type="PANTHER" id="PTHR22594">
    <property type="entry name" value="ASPARTYL/LYSYL-TRNA SYNTHETASE"/>
    <property type="match status" value="1"/>
</dbReference>
<reference evidence="12" key="1">
    <citation type="submission" date="2015-05" db="EMBL/GenBank/DDBJ databases">
        <title>Draft genome sequence of 'Candidatus Phytoplasma Pruni' strain CX, a plant pathogenic bacterium.</title>
        <authorList>
            <person name="Lee I.-M."/>
            <person name="Bottner-Parker K.D."/>
            <person name="Shao J."/>
            <person name="Gundersen-Rindal D.E."/>
            <person name="Zhao Y."/>
            <person name="Davis R.E."/>
        </authorList>
    </citation>
    <scope>NUCLEOTIDE SEQUENCE [LARGE SCALE GENOMIC DNA]</scope>
    <source>
        <strain evidence="12">CX</strain>
    </source>
</reference>
<dbReference type="FunFam" id="3.30.930.10:FF:000016">
    <property type="entry name" value="Asparagine--tRNA ligase"/>
    <property type="match status" value="1"/>
</dbReference>
<dbReference type="PRINTS" id="PR01042">
    <property type="entry name" value="TRNASYNTHASP"/>
</dbReference>
<dbReference type="InterPro" id="IPR006195">
    <property type="entry name" value="aa-tRNA-synth_II"/>
</dbReference>
<evidence type="ECO:0000313" key="12">
    <source>
        <dbReference type="Proteomes" id="UP000037386"/>
    </source>
</evidence>
<evidence type="ECO:0000256" key="3">
    <source>
        <dbReference type="ARBA" id="ARBA00022490"/>
    </source>
</evidence>
<dbReference type="SUPFAM" id="SSF50249">
    <property type="entry name" value="Nucleic acid-binding proteins"/>
    <property type="match status" value="1"/>
</dbReference>
<comment type="similarity">
    <text evidence="1 9">Belongs to the class-II aminoacyl-tRNA synthetase family.</text>
</comment>
<dbReference type="GO" id="GO:0005737">
    <property type="term" value="C:cytoplasm"/>
    <property type="evidence" value="ECO:0007669"/>
    <property type="project" value="UniProtKB-SubCell"/>
</dbReference>
<dbReference type="Gene3D" id="2.40.50.140">
    <property type="entry name" value="Nucleic acid-binding proteins"/>
    <property type="match status" value="1"/>
</dbReference>
<keyword evidence="8 9" id="KW-0030">Aminoacyl-tRNA synthetase</keyword>
<dbReference type="PATRIC" id="fig|479893.3.peg.135"/>
<accession>A0A0M1N0G3</accession>
<evidence type="ECO:0000256" key="8">
    <source>
        <dbReference type="ARBA" id="ARBA00023146"/>
    </source>
</evidence>
<evidence type="ECO:0000256" key="5">
    <source>
        <dbReference type="ARBA" id="ARBA00022741"/>
    </source>
</evidence>
<proteinExistence type="inferred from homology"/>
<sequence length="464" mass="53050">MCSVKDIYTDYALYLNKKITINGWIKNGRFQKKFVFIDVNDGTFVDDLQIVLKESEGIDLNKIKDYLTIGTAVKAEGVLVATPQAKKPFELLVSQIHILGNSSYEYPIQPKKHSKEFLRTVAHLRLRTNLFGVVFRLRNTVSMAIHHFFQQEGFINVHTPILTGSDGEGAGQLFQVTTLDLNKAPLNANKQIDYKQDFFGQPAYLTVTGQLEAEAFATAFSKVYTFSPTFRAENSHTQRHMSEFWMVEPEMAFYDLGQNIAMAQKMLQSVISYSLEKSQKDFEFLDQNVENGLIQRLTTIATLEKFPQITYEKTINLLLKSEVNFEQKPFYGGDLATEHEKYLTDKVFKAPVFVINWPKEIKAFYMKNNPDNKTVAAMDLLVPKIGELIGGSQREENLEVLEAKIKAFNISQQDLEWYLDLRRFGTCVHSGFGLGFERLMLYLTGLDNVRDVIAFPRVPNNISF</sequence>
<dbReference type="STRING" id="479893.CPX_001355"/>
<name>A0A0M1N0G3_9MOLU</name>
<dbReference type="PROSITE" id="PS50862">
    <property type="entry name" value="AA_TRNA_LIGASE_II"/>
    <property type="match status" value="1"/>
</dbReference>
<dbReference type="NCBIfam" id="NF003037">
    <property type="entry name" value="PRK03932.1"/>
    <property type="match status" value="1"/>
</dbReference>
<keyword evidence="5 9" id="KW-0547">Nucleotide-binding</keyword>
<protein>
    <recommendedName>
        <fullName evidence="9">Asparagine--tRNA ligase</fullName>
        <ecNumber evidence="9">6.1.1.22</ecNumber>
    </recommendedName>
    <alternativeName>
        <fullName evidence="9">Asparaginyl-tRNA synthetase</fullName>
        <shortName evidence="9">AsnRS</shortName>
    </alternativeName>
</protein>
<comment type="subunit">
    <text evidence="2 9">Homodimer.</text>
</comment>
<keyword evidence="3 9" id="KW-0963">Cytoplasm</keyword>
<evidence type="ECO:0000259" key="10">
    <source>
        <dbReference type="PROSITE" id="PS50862"/>
    </source>
</evidence>
<dbReference type="InterPro" id="IPR045864">
    <property type="entry name" value="aa-tRNA-synth_II/BPL/LPL"/>
</dbReference>
<evidence type="ECO:0000313" key="11">
    <source>
        <dbReference type="EMBL" id="KOR75653.1"/>
    </source>
</evidence>
<evidence type="ECO:0000256" key="9">
    <source>
        <dbReference type="HAMAP-Rule" id="MF_00534"/>
    </source>
</evidence>
<dbReference type="GO" id="GO:0003676">
    <property type="term" value="F:nucleic acid binding"/>
    <property type="evidence" value="ECO:0007669"/>
    <property type="project" value="InterPro"/>
</dbReference>
<dbReference type="EMBL" id="LHCF01000002">
    <property type="protein sequence ID" value="KOR75653.1"/>
    <property type="molecule type" value="Genomic_DNA"/>
</dbReference>